<dbReference type="PANTHER" id="PTHR38471:SF2">
    <property type="entry name" value="FOUR HELIX BUNDLE PROTEIN"/>
    <property type="match status" value="1"/>
</dbReference>
<dbReference type="NCBIfam" id="TIGR02436">
    <property type="entry name" value="four helix bundle protein"/>
    <property type="match status" value="1"/>
</dbReference>
<dbReference type="EMBL" id="JAFLND010000003">
    <property type="protein sequence ID" value="MBO0331499.1"/>
    <property type="molecule type" value="Genomic_DNA"/>
</dbReference>
<sequence length="119" mass="13730">MRNFRELNVWKDGRILVKDIYGLTKLLLESEKFGLTPQIRRSAISIPANIAEGCSKYSQKDFVRFLQISLGSAYELETHLILCQDLNFLSADISKATIKNIQKLQRRITSLIKYNKSNH</sequence>
<evidence type="ECO:0000313" key="1">
    <source>
        <dbReference type="EMBL" id="MBO0331499.1"/>
    </source>
</evidence>
<reference evidence="1 2" key="1">
    <citation type="submission" date="2021-03" db="EMBL/GenBank/DDBJ databases">
        <title>Muricauda sp. CAU 1631 isolated from Incheon.</title>
        <authorList>
            <person name="Kim W."/>
        </authorList>
    </citation>
    <scope>NUCLEOTIDE SEQUENCE [LARGE SCALE GENOMIC DNA]</scope>
    <source>
        <strain evidence="1 2">CAU 1631</strain>
    </source>
</reference>
<dbReference type="Pfam" id="PF05635">
    <property type="entry name" value="23S_rRNA_IVP"/>
    <property type="match status" value="1"/>
</dbReference>
<dbReference type="RefSeq" id="WP_207071854.1">
    <property type="nucleotide sequence ID" value="NZ_JAFLND010000003.1"/>
</dbReference>
<dbReference type="PANTHER" id="PTHR38471">
    <property type="entry name" value="FOUR HELIX BUNDLE PROTEIN"/>
    <property type="match status" value="1"/>
</dbReference>
<dbReference type="SUPFAM" id="SSF158446">
    <property type="entry name" value="IVS-encoded protein-like"/>
    <property type="match status" value="1"/>
</dbReference>
<organism evidence="1 2">
    <name type="scientific">[Muricauda] lutisoli</name>
    <dbReference type="NCBI Taxonomy" id="2816035"/>
    <lineage>
        <taxon>Bacteria</taxon>
        <taxon>Pseudomonadati</taxon>
        <taxon>Bacteroidota</taxon>
        <taxon>Flavobacteriia</taxon>
        <taxon>Flavobacteriales</taxon>
        <taxon>Flavobacteriaceae</taxon>
        <taxon>Allomuricauda</taxon>
    </lineage>
</organism>
<keyword evidence="2" id="KW-1185">Reference proteome</keyword>
<dbReference type="Proteomes" id="UP000664163">
    <property type="component" value="Unassembled WGS sequence"/>
</dbReference>
<gene>
    <name evidence="1" type="ORF">J0X13_13130</name>
</gene>
<protein>
    <submittedName>
        <fullName evidence="1">Four helix bundle protein</fullName>
    </submittedName>
</protein>
<dbReference type="InterPro" id="IPR012657">
    <property type="entry name" value="23S_rRNA-intervening_sequence"/>
</dbReference>
<accession>A0ABS3EZ11</accession>
<evidence type="ECO:0000313" key="2">
    <source>
        <dbReference type="Proteomes" id="UP000664163"/>
    </source>
</evidence>
<proteinExistence type="predicted"/>
<dbReference type="Gene3D" id="1.20.1440.60">
    <property type="entry name" value="23S rRNA-intervening sequence"/>
    <property type="match status" value="1"/>
</dbReference>
<name>A0ABS3EZ11_9FLAO</name>
<dbReference type="InterPro" id="IPR036583">
    <property type="entry name" value="23S_rRNA_IVS_sf"/>
</dbReference>
<comment type="caution">
    <text evidence="1">The sequence shown here is derived from an EMBL/GenBank/DDBJ whole genome shotgun (WGS) entry which is preliminary data.</text>
</comment>
<dbReference type="CDD" id="cd16377">
    <property type="entry name" value="23S_rRNA_IVP_like"/>
    <property type="match status" value="1"/>
</dbReference>